<dbReference type="Proteomes" id="UP000054498">
    <property type="component" value="Unassembled WGS sequence"/>
</dbReference>
<keyword evidence="6" id="KW-0809">Transit peptide</keyword>
<dbReference type="FunFam" id="1.20.1250.20:FF:000058">
    <property type="entry name" value="ascorbate transporter, chloroplastic isoform X1"/>
    <property type="match status" value="1"/>
</dbReference>
<comment type="subcellular location">
    <subcellularLocation>
        <location evidence="1">Membrane</location>
        <topology evidence="1">Multi-pass membrane protein</topology>
    </subcellularLocation>
    <subcellularLocation>
        <location evidence="2">Plastid</location>
        <location evidence="2">Chloroplast</location>
    </subcellularLocation>
</comment>
<dbReference type="KEGG" id="mng:MNEG_6278"/>
<feature type="transmembrane region" description="Helical" evidence="11">
    <location>
        <begin position="375"/>
        <end position="396"/>
    </location>
</feature>
<evidence type="ECO:0000256" key="3">
    <source>
        <dbReference type="ARBA" id="ARBA00022528"/>
    </source>
</evidence>
<feature type="transmembrane region" description="Helical" evidence="11">
    <location>
        <begin position="313"/>
        <end position="332"/>
    </location>
</feature>
<evidence type="ECO:0000259" key="12">
    <source>
        <dbReference type="PROSITE" id="PS50850"/>
    </source>
</evidence>
<feature type="compositionally biased region" description="Low complexity" evidence="10">
    <location>
        <begin position="34"/>
        <end position="59"/>
    </location>
</feature>
<evidence type="ECO:0000256" key="10">
    <source>
        <dbReference type="SAM" id="MobiDB-lite"/>
    </source>
</evidence>
<feature type="region of interest" description="Disordered" evidence="10">
    <location>
        <begin position="29"/>
        <end position="62"/>
    </location>
</feature>
<evidence type="ECO:0000256" key="4">
    <source>
        <dbReference type="ARBA" id="ARBA00022640"/>
    </source>
</evidence>
<dbReference type="InterPro" id="IPR011701">
    <property type="entry name" value="MFS"/>
</dbReference>
<comment type="similarity">
    <text evidence="9">Belongs to the major facilitator superfamily. Sodium/anion cotransporter (TC 2.A.1.14) family.</text>
</comment>
<evidence type="ECO:0000256" key="11">
    <source>
        <dbReference type="SAM" id="Phobius"/>
    </source>
</evidence>
<feature type="transmembrane region" description="Helical" evidence="11">
    <location>
        <begin position="195"/>
        <end position="215"/>
    </location>
</feature>
<dbReference type="PANTHER" id="PTHR11662">
    <property type="entry name" value="SOLUTE CARRIER FAMILY 17"/>
    <property type="match status" value="1"/>
</dbReference>
<dbReference type="InterPro" id="IPR050382">
    <property type="entry name" value="MFS_Na/Anion_cotransporter"/>
</dbReference>
<sequence length="564" mass="60264">MQTVSSLAPSAAAIGGVQRPAPVAVCRVWQQHGSSSSRSSSSNSSSPMSASTSFGTSSSRPVNGCSSTCGGGTWVTPSSPIHSRSHAPAALPPAASASQQQHSAHLTGQQQQPRRRRRRGEDAVARATFAANAGDDDALDRSGFVEGITGWRRRWTVVLLCFVAFMLCNMDRVNMSVAILPMSQQYEWSSKTVGLVQSSFFWGYLLTQVLGGIWADRFGGKLVLGIGVLWWSLATALTPVAASLGLPALLVARCLMGIGEGVAMPAMNNMLSKWVPVPERSRSLALVYTGMFVGSILGLGLSPHMIAALGWPSVFYIFGSFGIVWFGVWRVLAASTPRDDPDISKEEKTYILANTSSGSKPRSIPWGKLLSRKEVWAIIVCHFCHNWGVFILLTWMPTYYNQVLGLDIMSSGLFSVLPWVTMSVTANFGGWLADTMVSRGVAVTTVRKVMQSVGFLGPAFFLSQLNHVTSAAGAVACMMGAQGLDAFSQSGLYSNHQDIGPKYAGVLLGLSNTAGVLAGVLGSLATGHILAHGTWSDVWNVAIALYLVGMVIWNLFSTGERIFD</sequence>
<keyword evidence="7 11" id="KW-1133">Transmembrane helix</keyword>
<evidence type="ECO:0000313" key="14">
    <source>
        <dbReference type="Proteomes" id="UP000054498"/>
    </source>
</evidence>
<dbReference type="AlphaFoldDB" id="A0A0D2N766"/>
<accession>A0A0D2N766</accession>
<evidence type="ECO:0000256" key="7">
    <source>
        <dbReference type="ARBA" id="ARBA00022989"/>
    </source>
</evidence>
<dbReference type="GeneID" id="25739154"/>
<evidence type="ECO:0000256" key="1">
    <source>
        <dbReference type="ARBA" id="ARBA00004141"/>
    </source>
</evidence>
<gene>
    <name evidence="13" type="ORF">MNEG_6278</name>
</gene>
<dbReference type="FunFam" id="1.20.1250.20:FF:000086">
    <property type="entry name" value="ascorbate transporter, chloroplastic isoform X2"/>
    <property type="match status" value="1"/>
</dbReference>
<evidence type="ECO:0000256" key="5">
    <source>
        <dbReference type="ARBA" id="ARBA00022692"/>
    </source>
</evidence>
<feature type="transmembrane region" description="Helical" evidence="11">
    <location>
        <begin position="222"/>
        <end position="244"/>
    </location>
</feature>
<feature type="region of interest" description="Disordered" evidence="10">
    <location>
        <begin position="76"/>
        <end position="123"/>
    </location>
</feature>
<dbReference type="Pfam" id="PF07690">
    <property type="entry name" value="MFS_1"/>
    <property type="match status" value="1"/>
</dbReference>
<keyword evidence="14" id="KW-1185">Reference proteome</keyword>
<dbReference type="InterPro" id="IPR020846">
    <property type="entry name" value="MFS_dom"/>
</dbReference>
<dbReference type="InterPro" id="IPR036259">
    <property type="entry name" value="MFS_trans_sf"/>
</dbReference>
<feature type="transmembrane region" description="Helical" evidence="11">
    <location>
        <begin position="408"/>
        <end position="429"/>
    </location>
</feature>
<dbReference type="RefSeq" id="XP_013900700.1">
    <property type="nucleotide sequence ID" value="XM_014045246.1"/>
</dbReference>
<dbReference type="STRING" id="145388.A0A0D2N766"/>
<keyword evidence="4" id="KW-0934">Plastid</keyword>
<dbReference type="InterPro" id="IPR044777">
    <property type="entry name" value="SLC17A9-like"/>
</dbReference>
<dbReference type="OrthoDB" id="2250022at2759"/>
<organism evidence="13 14">
    <name type="scientific">Monoraphidium neglectum</name>
    <dbReference type="NCBI Taxonomy" id="145388"/>
    <lineage>
        <taxon>Eukaryota</taxon>
        <taxon>Viridiplantae</taxon>
        <taxon>Chlorophyta</taxon>
        <taxon>core chlorophytes</taxon>
        <taxon>Chlorophyceae</taxon>
        <taxon>CS clade</taxon>
        <taxon>Sphaeropleales</taxon>
        <taxon>Selenastraceae</taxon>
        <taxon>Monoraphidium</taxon>
    </lineage>
</organism>
<proteinExistence type="inferred from homology"/>
<evidence type="ECO:0000256" key="8">
    <source>
        <dbReference type="ARBA" id="ARBA00023136"/>
    </source>
</evidence>
<feature type="compositionally biased region" description="Low complexity" evidence="10">
    <location>
        <begin position="86"/>
        <end position="112"/>
    </location>
</feature>
<evidence type="ECO:0000256" key="6">
    <source>
        <dbReference type="ARBA" id="ARBA00022946"/>
    </source>
</evidence>
<feature type="transmembrane region" description="Helical" evidence="11">
    <location>
        <begin position="503"/>
        <end position="526"/>
    </location>
</feature>
<dbReference type="EMBL" id="KK101225">
    <property type="protein sequence ID" value="KIZ01681.1"/>
    <property type="molecule type" value="Genomic_DNA"/>
</dbReference>
<dbReference type="GO" id="GO:0009507">
    <property type="term" value="C:chloroplast"/>
    <property type="evidence" value="ECO:0007669"/>
    <property type="project" value="UniProtKB-SubCell"/>
</dbReference>
<keyword evidence="8 11" id="KW-0472">Membrane</keyword>
<feature type="transmembrane region" description="Helical" evidence="11">
    <location>
        <begin position="283"/>
        <end position="301"/>
    </location>
</feature>
<protein>
    <submittedName>
        <fullName evidence="13">Putative anion transporter 2</fullName>
    </submittedName>
</protein>
<keyword evidence="3" id="KW-0150">Chloroplast</keyword>
<name>A0A0D2N766_9CHLO</name>
<reference evidence="13 14" key="1">
    <citation type="journal article" date="2013" name="BMC Genomics">
        <title>Reconstruction of the lipid metabolism for the microalga Monoraphidium neglectum from its genome sequence reveals characteristics suitable for biofuel production.</title>
        <authorList>
            <person name="Bogen C."/>
            <person name="Al-Dilaimi A."/>
            <person name="Albersmeier A."/>
            <person name="Wichmann J."/>
            <person name="Grundmann M."/>
            <person name="Rupp O."/>
            <person name="Lauersen K.J."/>
            <person name="Blifernez-Klassen O."/>
            <person name="Kalinowski J."/>
            <person name="Goesmann A."/>
            <person name="Mussgnug J.H."/>
            <person name="Kruse O."/>
        </authorList>
    </citation>
    <scope>NUCLEOTIDE SEQUENCE [LARGE SCALE GENOMIC DNA]</scope>
    <source>
        <strain evidence="13 14">SAG 48.87</strain>
    </source>
</reference>
<dbReference type="SUPFAM" id="SSF103473">
    <property type="entry name" value="MFS general substrate transporter"/>
    <property type="match status" value="1"/>
</dbReference>
<keyword evidence="5 11" id="KW-0812">Transmembrane</keyword>
<dbReference type="PANTHER" id="PTHR11662:SF446">
    <property type="entry name" value="SODIUM-DEPENDENT PHOSPHATE TRANSPORT PROTEIN 1, CHLOROPLASTIC"/>
    <property type="match status" value="1"/>
</dbReference>
<dbReference type="PROSITE" id="PS50850">
    <property type="entry name" value="MFS"/>
    <property type="match status" value="1"/>
</dbReference>
<feature type="transmembrane region" description="Helical" evidence="11">
    <location>
        <begin position="250"/>
        <end position="271"/>
    </location>
</feature>
<feature type="transmembrane region" description="Helical" evidence="11">
    <location>
        <begin position="538"/>
        <end position="556"/>
    </location>
</feature>
<evidence type="ECO:0000256" key="9">
    <source>
        <dbReference type="ARBA" id="ARBA00024362"/>
    </source>
</evidence>
<evidence type="ECO:0000313" key="13">
    <source>
        <dbReference type="EMBL" id="KIZ01681.1"/>
    </source>
</evidence>
<evidence type="ECO:0000256" key="2">
    <source>
        <dbReference type="ARBA" id="ARBA00004229"/>
    </source>
</evidence>
<feature type="transmembrane region" description="Helical" evidence="11">
    <location>
        <begin position="155"/>
        <end position="175"/>
    </location>
</feature>
<dbReference type="GO" id="GO:0042170">
    <property type="term" value="C:plastid membrane"/>
    <property type="evidence" value="ECO:0007669"/>
    <property type="project" value="UniProtKB-ARBA"/>
</dbReference>
<feature type="domain" description="Major facilitator superfamily (MFS) profile" evidence="12">
    <location>
        <begin position="157"/>
        <end position="561"/>
    </location>
</feature>
<dbReference type="Gene3D" id="1.20.1250.20">
    <property type="entry name" value="MFS general substrate transporter like domains"/>
    <property type="match status" value="2"/>
</dbReference>
<dbReference type="CDD" id="cd17380">
    <property type="entry name" value="MFS_SLC17A9_like"/>
    <property type="match status" value="1"/>
</dbReference>
<dbReference type="GO" id="GO:0005315">
    <property type="term" value="F:phosphate transmembrane transporter activity"/>
    <property type="evidence" value="ECO:0007669"/>
    <property type="project" value="UniProtKB-ARBA"/>
</dbReference>